<sequence length="175" mass="19027">MSASDRIYGDEQVFTFCGYVMGDEPSNLLNGYAVADSPTAAIDGMREHGFAITALASLAEMKQTIQILEMIAQKHPEVEPSEFVDVYPRNVTPYPEDAVFCFTGHVVDASGVLKSGFIAASNVQFVIDYLRGFGFQVESATSLADLRSTVTELVEIACNDPQDCNSHFINLKDAA</sequence>
<evidence type="ECO:0000313" key="2">
    <source>
        <dbReference type="Proteomes" id="UP000701702"/>
    </source>
</evidence>
<name>A0ABM8WRG8_9BURK</name>
<proteinExistence type="predicted"/>
<evidence type="ECO:0000313" key="1">
    <source>
        <dbReference type="EMBL" id="CAG9170021.1"/>
    </source>
</evidence>
<dbReference type="EMBL" id="CAJZAF010000007">
    <property type="protein sequence ID" value="CAG9170021.1"/>
    <property type="molecule type" value="Genomic_DNA"/>
</dbReference>
<accession>A0ABM8WRG8</accession>
<organism evidence="1 2">
    <name type="scientific">Cupriavidus pinatubonensis</name>
    <dbReference type="NCBI Taxonomy" id="248026"/>
    <lineage>
        <taxon>Bacteria</taxon>
        <taxon>Pseudomonadati</taxon>
        <taxon>Pseudomonadota</taxon>
        <taxon>Betaproteobacteria</taxon>
        <taxon>Burkholderiales</taxon>
        <taxon>Burkholderiaceae</taxon>
        <taxon>Cupriavidus</taxon>
    </lineage>
</organism>
<dbReference type="RefSeq" id="WP_224001431.1">
    <property type="nucleotide sequence ID" value="NZ_CAJZAF010000007.1"/>
</dbReference>
<protein>
    <submittedName>
        <fullName evidence="1">Uncharacterized protein</fullName>
    </submittedName>
</protein>
<keyword evidence="2" id="KW-1185">Reference proteome</keyword>
<comment type="caution">
    <text evidence="1">The sequence shown here is derived from an EMBL/GenBank/DDBJ whole genome shotgun (WGS) entry which is preliminary data.</text>
</comment>
<reference evidence="1 2" key="1">
    <citation type="submission" date="2021-08" db="EMBL/GenBank/DDBJ databases">
        <authorList>
            <person name="Peeters C."/>
        </authorList>
    </citation>
    <scope>NUCLEOTIDE SEQUENCE [LARGE SCALE GENOMIC DNA]</scope>
    <source>
        <strain evidence="1 2">LMG 23994</strain>
    </source>
</reference>
<gene>
    <name evidence="1" type="ORF">LMG23994_01780</name>
</gene>
<dbReference type="Proteomes" id="UP000701702">
    <property type="component" value="Unassembled WGS sequence"/>
</dbReference>